<name>A0A419T2C7_9FIRM</name>
<reference evidence="3 4" key="1">
    <citation type="submission" date="2016-08" db="EMBL/GenBank/DDBJ databases">
        <title>A new outlook on sporulation: Clostridium algidixylanolyticum.</title>
        <authorList>
            <person name="Poppleton D.I."/>
            <person name="Gribaldo S."/>
        </authorList>
    </citation>
    <scope>NUCLEOTIDE SEQUENCE [LARGE SCALE GENOMIC DNA]</scope>
    <source>
        <strain evidence="3 4">SPL73</strain>
    </source>
</reference>
<evidence type="ECO:0000313" key="4">
    <source>
        <dbReference type="Proteomes" id="UP000284277"/>
    </source>
</evidence>
<feature type="domain" description="Transcobalamin-like C-terminal" evidence="2">
    <location>
        <begin position="74"/>
        <end position="134"/>
    </location>
</feature>
<feature type="transmembrane region" description="Helical" evidence="1">
    <location>
        <begin position="7"/>
        <end position="29"/>
    </location>
</feature>
<evidence type="ECO:0000313" key="3">
    <source>
        <dbReference type="EMBL" id="RKD31602.1"/>
    </source>
</evidence>
<dbReference type="AlphaFoldDB" id="A0A419T2C7"/>
<protein>
    <recommendedName>
        <fullName evidence="2">Transcobalamin-like C-terminal domain-containing protein</fullName>
    </recommendedName>
</protein>
<keyword evidence="4" id="KW-1185">Reference proteome</keyword>
<keyword evidence="1" id="KW-1133">Transmembrane helix</keyword>
<dbReference type="Proteomes" id="UP000284277">
    <property type="component" value="Unassembled WGS sequence"/>
</dbReference>
<sequence length="143" mass="15752">MNKHIKLSPLLGGFAAIAVLTLLLVIYSLTRPVTIVGTKNISIDVAYEDGTKEHYETTTEAQFLLEATESIPDLKIEGNTSDEFGLMITAINGTSADYQKDHAYWAILLDGEPCSYGISQQPIKDKETYTFQYTSAKEEAAKP</sequence>
<dbReference type="Gene3D" id="2.170.130.30">
    <property type="match status" value="1"/>
</dbReference>
<comment type="caution">
    <text evidence="3">The sequence shown here is derived from an EMBL/GenBank/DDBJ whole genome shotgun (WGS) entry which is preliminary data.</text>
</comment>
<evidence type="ECO:0000256" key="1">
    <source>
        <dbReference type="SAM" id="Phobius"/>
    </source>
</evidence>
<dbReference type="OrthoDB" id="1906526at2"/>
<dbReference type="Pfam" id="PF14478">
    <property type="entry name" value="DUF4430"/>
    <property type="match status" value="1"/>
</dbReference>
<keyword evidence="1" id="KW-0472">Membrane</keyword>
<organism evidence="3 4">
    <name type="scientific">Lacrimispora algidixylanolytica</name>
    <dbReference type="NCBI Taxonomy" id="94868"/>
    <lineage>
        <taxon>Bacteria</taxon>
        <taxon>Bacillati</taxon>
        <taxon>Bacillota</taxon>
        <taxon>Clostridia</taxon>
        <taxon>Lachnospirales</taxon>
        <taxon>Lachnospiraceae</taxon>
        <taxon>Lacrimispora</taxon>
    </lineage>
</organism>
<keyword evidence="1" id="KW-0812">Transmembrane</keyword>
<dbReference type="InterPro" id="IPR027954">
    <property type="entry name" value="Transcobalamin-like_C"/>
</dbReference>
<dbReference type="RefSeq" id="WP_120196968.1">
    <property type="nucleotide sequence ID" value="NZ_MCIA01000017.1"/>
</dbReference>
<proteinExistence type="predicted"/>
<dbReference type="EMBL" id="MCIA01000017">
    <property type="protein sequence ID" value="RKD31602.1"/>
    <property type="molecule type" value="Genomic_DNA"/>
</dbReference>
<accession>A0A419T2C7</accession>
<evidence type="ECO:0000259" key="2">
    <source>
        <dbReference type="Pfam" id="PF14478"/>
    </source>
</evidence>
<gene>
    <name evidence="3" type="ORF">BET01_19940</name>
</gene>